<reference evidence="2" key="1">
    <citation type="submission" date="2016-06" db="EMBL/GenBank/DDBJ databases">
        <title>Parallel loss of symbiosis genes in relatives of nitrogen-fixing non-legume Parasponia.</title>
        <authorList>
            <person name="Van Velzen R."/>
            <person name="Holmer R."/>
            <person name="Bu F."/>
            <person name="Rutten L."/>
            <person name="Van Zeijl A."/>
            <person name="Liu W."/>
            <person name="Santuari L."/>
            <person name="Cao Q."/>
            <person name="Sharma T."/>
            <person name="Shen D."/>
            <person name="Roswanjaya Y."/>
            <person name="Wardhani T."/>
            <person name="Kalhor M.S."/>
            <person name="Jansen J."/>
            <person name="Van den Hoogen J."/>
            <person name="Gungor B."/>
            <person name="Hartog M."/>
            <person name="Hontelez J."/>
            <person name="Verver J."/>
            <person name="Yang W.-C."/>
            <person name="Schijlen E."/>
            <person name="Repin R."/>
            <person name="Schilthuizen M."/>
            <person name="Schranz E."/>
            <person name="Heidstra R."/>
            <person name="Miyata K."/>
            <person name="Fedorova E."/>
            <person name="Kohlen W."/>
            <person name="Bisseling T."/>
            <person name="Smit S."/>
            <person name="Geurts R."/>
        </authorList>
    </citation>
    <scope>NUCLEOTIDE SEQUENCE [LARGE SCALE GENOMIC DNA]</scope>
    <source>
        <strain evidence="2">cv. WU1-14</strain>
    </source>
</reference>
<dbReference type="Proteomes" id="UP000237105">
    <property type="component" value="Unassembled WGS sequence"/>
</dbReference>
<protein>
    <submittedName>
        <fullName evidence="1">Uncharacterized protein</fullName>
    </submittedName>
</protein>
<comment type="caution">
    <text evidence="1">The sequence shown here is derived from an EMBL/GenBank/DDBJ whole genome shotgun (WGS) entry which is preliminary data.</text>
</comment>
<gene>
    <name evidence="1" type="ORF">PanWU01x14_052470</name>
</gene>
<dbReference type="AlphaFoldDB" id="A0A2P5DMA9"/>
<organism evidence="1 2">
    <name type="scientific">Parasponia andersonii</name>
    <name type="common">Sponia andersonii</name>
    <dbReference type="NCBI Taxonomy" id="3476"/>
    <lineage>
        <taxon>Eukaryota</taxon>
        <taxon>Viridiplantae</taxon>
        <taxon>Streptophyta</taxon>
        <taxon>Embryophyta</taxon>
        <taxon>Tracheophyta</taxon>
        <taxon>Spermatophyta</taxon>
        <taxon>Magnoliopsida</taxon>
        <taxon>eudicotyledons</taxon>
        <taxon>Gunneridae</taxon>
        <taxon>Pentapetalae</taxon>
        <taxon>rosids</taxon>
        <taxon>fabids</taxon>
        <taxon>Rosales</taxon>
        <taxon>Cannabaceae</taxon>
        <taxon>Parasponia</taxon>
    </lineage>
</organism>
<accession>A0A2P5DMA9</accession>
<evidence type="ECO:0000313" key="1">
    <source>
        <dbReference type="EMBL" id="PON74415.1"/>
    </source>
</evidence>
<keyword evidence="2" id="KW-1185">Reference proteome</keyword>
<dbReference type="EMBL" id="JXTB01000029">
    <property type="protein sequence ID" value="PON74415.1"/>
    <property type="molecule type" value="Genomic_DNA"/>
</dbReference>
<feature type="non-terminal residue" evidence="1">
    <location>
        <position position="1"/>
    </location>
</feature>
<sequence length="58" mass="6947">IYCCSFPAFPLSNPGSLWLYELLWLQLQYLLRCQKDNMLRGDFFSTLKENVHLKLEIH</sequence>
<proteinExistence type="predicted"/>
<evidence type="ECO:0000313" key="2">
    <source>
        <dbReference type="Proteomes" id="UP000237105"/>
    </source>
</evidence>
<name>A0A2P5DMA9_PARAD</name>